<evidence type="ECO:0000313" key="11">
    <source>
        <dbReference type="EMBL" id="PKA46334.1"/>
    </source>
</evidence>
<dbReference type="InterPro" id="IPR036378">
    <property type="entry name" value="FAS1_dom_sf"/>
</dbReference>
<feature type="signal peptide" evidence="9">
    <location>
        <begin position="1"/>
        <end position="26"/>
    </location>
</feature>
<keyword evidence="6" id="KW-0472">Membrane</keyword>
<evidence type="ECO:0000256" key="8">
    <source>
        <dbReference type="SAM" id="MobiDB-lite"/>
    </source>
</evidence>
<dbReference type="SUPFAM" id="SSF82153">
    <property type="entry name" value="FAS1 domain"/>
    <property type="match status" value="1"/>
</dbReference>
<dbReference type="STRING" id="1088818.A0A2H9ZSR8"/>
<evidence type="ECO:0000256" key="3">
    <source>
        <dbReference type="ARBA" id="ARBA00022475"/>
    </source>
</evidence>
<keyword evidence="12" id="KW-1185">Reference proteome</keyword>
<evidence type="ECO:0000313" key="12">
    <source>
        <dbReference type="Proteomes" id="UP000236161"/>
    </source>
</evidence>
<keyword evidence="3" id="KW-1003">Cell membrane</keyword>
<dbReference type="AlphaFoldDB" id="A0A2H9ZSR8"/>
<sequence>MQPSIRQYPLVLSLLLLLFTSPLSSPASEAPTPSAGPLNISSLMAKKGCRTFAGLLASSSDAASSFSSAFIGGLTTFCPVDQALNPFLPRFKNLTADEKVSLLLFHAVPIYYSIQTLKTNNGVFNTLATDGTARNFNFTVQNDGDVVTLRTKLSTAKIVGTIIEEEPLAVYQIDAVLEPTELFRPSEAPAPAPAPAPAAAPETVADSPKAWKKKPTPVATEMPAAGPGGDPADQRAANHHSAASCRWEVAAVAAAAAVALLSPLIVIF</sequence>
<proteinExistence type="inferred from homology"/>
<evidence type="ECO:0000256" key="2">
    <source>
        <dbReference type="ARBA" id="ARBA00007843"/>
    </source>
</evidence>
<evidence type="ECO:0000256" key="4">
    <source>
        <dbReference type="ARBA" id="ARBA00022622"/>
    </source>
</evidence>
<feature type="region of interest" description="Disordered" evidence="8">
    <location>
        <begin position="186"/>
        <end position="239"/>
    </location>
</feature>
<evidence type="ECO:0000256" key="6">
    <source>
        <dbReference type="ARBA" id="ARBA00023136"/>
    </source>
</evidence>
<protein>
    <submittedName>
        <fullName evidence="11">Fasciclin-like arabinogalactan protein 2</fullName>
    </submittedName>
</protein>
<comment type="similarity">
    <text evidence="2">Belongs to the fasciclin-like AGP family.</text>
</comment>
<evidence type="ECO:0000256" key="7">
    <source>
        <dbReference type="ARBA" id="ARBA00024686"/>
    </source>
</evidence>
<evidence type="ECO:0000256" key="5">
    <source>
        <dbReference type="ARBA" id="ARBA00022729"/>
    </source>
</evidence>
<keyword evidence="4" id="KW-0449">Lipoprotein</keyword>
<gene>
    <name evidence="11" type="primary">FLA2</name>
    <name evidence="11" type="ORF">AXF42_Ash020858</name>
</gene>
<dbReference type="PANTHER" id="PTHR32077">
    <property type="entry name" value="FASCICLIN-LIKE ARABINOGALACTAN PROTEIN"/>
    <property type="match status" value="1"/>
</dbReference>
<feature type="domain" description="FAS1" evidence="10">
    <location>
        <begin position="36"/>
        <end position="177"/>
    </location>
</feature>
<dbReference type="Proteomes" id="UP000236161">
    <property type="component" value="Unassembled WGS sequence"/>
</dbReference>
<dbReference type="FunFam" id="2.30.180.10:FF:000008">
    <property type="entry name" value="Fasciclin-like arabinogalactan protein 10"/>
    <property type="match status" value="1"/>
</dbReference>
<dbReference type="GO" id="GO:0098552">
    <property type="term" value="C:side of membrane"/>
    <property type="evidence" value="ECO:0007669"/>
    <property type="project" value="UniProtKB-KW"/>
</dbReference>
<comment type="subcellular location">
    <subcellularLocation>
        <location evidence="1">Cell membrane</location>
        <topology evidence="1">Lipid-anchor</topology>
        <topology evidence="1">GPI-anchor</topology>
    </subcellularLocation>
</comment>
<dbReference type="InterPro" id="IPR045003">
    <property type="entry name" value="FLA_A"/>
</dbReference>
<dbReference type="EMBL" id="KZ454301">
    <property type="protein sequence ID" value="PKA46334.1"/>
    <property type="molecule type" value="Genomic_DNA"/>
</dbReference>
<dbReference type="GO" id="GO:0005886">
    <property type="term" value="C:plasma membrane"/>
    <property type="evidence" value="ECO:0007669"/>
    <property type="project" value="UniProtKB-SubCell"/>
</dbReference>
<dbReference type="Pfam" id="PF02469">
    <property type="entry name" value="Fasciclin"/>
    <property type="match status" value="1"/>
</dbReference>
<dbReference type="SMART" id="SM00554">
    <property type="entry name" value="FAS1"/>
    <property type="match status" value="1"/>
</dbReference>
<keyword evidence="5 9" id="KW-0732">Signal</keyword>
<dbReference type="PROSITE" id="PS50213">
    <property type="entry name" value="FAS1"/>
    <property type="match status" value="1"/>
</dbReference>
<dbReference type="InterPro" id="IPR000782">
    <property type="entry name" value="FAS1_domain"/>
</dbReference>
<evidence type="ECO:0000256" key="9">
    <source>
        <dbReference type="SAM" id="SignalP"/>
    </source>
</evidence>
<dbReference type="Gene3D" id="2.30.180.10">
    <property type="entry name" value="FAS1 domain"/>
    <property type="match status" value="1"/>
</dbReference>
<accession>A0A2H9ZSR8</accession>
<reference evidence="11 12" key="1">
    <citation type="journal article" date="2017" name="Nature">
        <title>The Apostasia genome and the evolution of orchids.</title>
        <authorList>
            <person name="Zhang G.Q."/>
            <person name="Liu K.W."/>
            <person name="Li Z."/>
            <person name="Lohaus R."/>
            <person name="Hsiao Y.Y."/>
            <person name="Niu S.C."/>
            <person name="Wang J.Y."/>
            <person name="Lin Y.C."/>
            <person name="Xu Q."/>
            <person name="Chen L.J."/>
            <person name="Yoshida K."/>
            <person name="Fujiwara S."/>
            <person name="Wang Z.W."/>
            <person name="Zhang Y.Q."/>
            <person name="Mitsuda N."/>
            <person name="Wang M."/>
            <person name="Liu G.H."/>
            <person name="Pecoraro L."/>
            <person name="Huang H.X."/>
            <person name="Xiao X.J."/>
            <person name="Lin M."/>
            <person name="Wu X.Y."/>
            <person name="Wu W.L."/>
            <person name="Chen Y.Y."/>
            <person name="Chang S.B."/>
            <person name="Sakamoto S."/>
            <person name="Ohme-Takagi M."/>
            <person name="Yagi M."/>
            <person name="Zeng S.J."/>
            <person name="Shen C.Y."/>
            <person name="Yeh C.M."/>
            <person name="Luo Y.B."/>
            <person name="Tsai W.C."/>
            <person name="Van de Peer Y."/>
            <person name="Liu Z.J."/>
        </authorList>
    </citation>
    <scope>NUCLEOTIDE SEQUENCE [LARGE SCALE GENOMIC DNA]</scope>
    <source>
        <strain evidence="12">cv. Shenzhen</strain>
        <tissue evidence="11">Stem</tissue>
    </source>
</reference>
<dbReference type="PANTHER" id="PTHR32077:SF86">
    <property type="entry name" value="FAS1 DOMAIN-CONTAINING PROTEIN SELMODRAFT_448915"/>
    <property type="match status" value="1"/>
</dbReference>
<comment type="function">
    <text evidence="7">May be a cell surface adhesion protein.</text>
</comment>
<keyword evidence="4" id="KW-0325">Glycoprotein</keyword>
<evidence type="ECO:0000256" key="1">
    <source>
        <dbReference type="ARBA" id="ARBA00004609"/>
    </source>
</evidence>
<dbReference type="OrthoDB" id="1742889at2759"/>
<evidence type="ECO:0000259" key="10">
    <source>
        <dbReference type="PROSITE" id="PS50213"/>
    </source>
</evidence>
<name>A0A2H9ZSR8_9ASPA</name>
<keyword evidence="4" id="KW-0336">GPI-anchor</keyword>
<feature type="chain" id="PRO_5014129206" evidence="9">
    <location>
        <begin position="27"/>
        <end position="268"/>
    </location>
</feature>
<organism evidence="11 12">
    <name type="scientific">Apostasia shenzhenica</name>
    <dbReference type="NCBI Taxonomy" id="1088818"/>
    <lineage>
        <taxon>Eukaryota</taxon>
        <taxon>Viridiplantae</taxon>
        <taxon>Streptophyta</taxon>
        <taxon>Embryophyta</taxon>
        <taxon>Tracheophyta</taxon>
        <taxon>Spermatophyta</taxon>
        <taxon>Magnoliopsida</taxon>
        <taxon>Liliopsida</taxon>
        <taxon>Asparagales</taxon>
        <taxon>Orchidaceae</taxon>
        <taxon>Apostasioideae</taxon>
        <taxon>Apostasia</taxon>
    </lineage>
</organism>
<dbReference type="GO" id="GO:0009834">
    <property type="term" value="P:plant-type secondary cell wall biogenesis"/>
    <property type="evidence" value="ECO:0007669"/>
    <property type="project" value="TreeGrafter"/>
</dbReference>
<feature type="compositionally biased region" description="Pro residues" evidence="8">
    <location>
        <begin position="188"/>
        <end position="198"/>
    </location>
</feature>